<dbReference type="Proteomes" id="UP000077519">
    <property type="component" value="Unassembled WGS sequence"/>
</dbReference>
<name>A0A177YMU1_9NOCA</name>
<keyword evidence="2" id="KW-1185">Reference proteome</keyword>
<dbReference type="EMBL" id="LVHI01000004">
    <property type="protein sequence ID" value="OAK56348.1"/>
    <property type="molecule type" value="Genomic_DNA"/>
</dbReference>
<evidence type="ECO:0000313" key="2">
    <source>
        <dbReference type="Proteomes" id="UP000077519"/>
    </source>
</evidence>
<organism evidence="1 2">
    <name type="scientific">Rhodococcoides kyotonense</name>
    <dbReference type="NCBI Taxonomy" id="398843"/>
    <lineage>
        <taxon>Bacteria</taxon>
        <taxon>Bacillati</taxon>
        <taxon>Actinomycetota</taxon>
        <taxon>Actinomycetes</taxon>
        <taxon>Mycobacteriales</taxon>
        <taxon>Nocardiaceae</taxon>
        <taxon>Rhodococcoides</taxon>
    </lineage>
</organism>
<dbReference type="AlphaFoldDB" id="A0A177YMU1"/>
<sequence>MDGPEGSAMSELTDELEKARRHLDAVASRVAELPESPILVQFCERIDALVDELAWELGTQS</sequence>
<accession>A0A177YMU1</accession>
<gene>
    <name evidence="1" type="ORF">A3K89_16025</name>
</gene>
<protein>
    <submittedName>
        <fullName evidence="1">Uncharacterized protein</fullName>
    </submittedName>
</protein>
<comment type="caution">
    <text evidence="1">The sequence shown here is derived from an EMBL/GenBank/DDBJ whole genome shotgun (WGS) entry which is preliminary data.</text>
</comment>
<evidence type="ECO:0000313" key="1">
    <source>
        <dbReference type="EMBL" id="OAK56348.1"/>
    </source>
</evidence>
<reference evidence="1 2" key="1">
    <citation type="submission" date="2016-03" db="EMBL/GenBank/DDBJ databases">
        <title>Genome sequence of Rhodococcus kyotonensis KB10.</title>
        <authorList>
            <person name="Jeong H."/>
            <person name="Hong C.E."/>
            <person name="Jo S.H."/>
            <person name="Park J.M."/>
        </authorList>
    </citation>
    <scope>NUCLEOTIDE SEQUENCE [LARGE SCALE GENOMIC DNA]</scope>
    <source>
        <strain evidence="1 2">KB10</strain>
    </source>
</reference>
<proteinExistence type="predicted"/>